<organism evidence="2 3">
    <name type="scientific">Ancylostoma ceylanicum</name>
    <dbReference type="NCBI Taxonomy" id="53326"/>
    <lineage>
        <taxon>Eukaryota</taxon>
        <taxon>Metazoa</taxon>
        <taxon>Ecdysozoa</taxon>
        <taxon>Nematoda</taxon>
        <taxon>Chromadorea</taxon>
        <taxon>Rhabditida</taxon>
        <taxon>Rhabditina</taxon>
        <taxon>Rhabditomorpha</taxon>
        <taxon>Strongyloidea</taxon>
        <taxon>Ancylostomatidae</taxon>
        <taxon>Ancylostomatinae</taxon>
        <taxon>Ancylostoma</taxon>
    </lineage>
</organism>
<dbReference type="OrthoDB" id="424543at2759"/>
<feature type="region of interest" description="Disordered" evidence="1">
    <location>
        <begin position="34"/>
        <end position="67"/>
    </location>
</feature>
<evidence type="ECO:0000256" key="1">
    <source>
        <dbReference type="SAM" id="MobiDB-lite"/>
    </source>
</evidence>
<keyword evidence="3" id="KW-1185">Reference proteome</keyword>
<sequence length="89" mass="10016">MTDKLREARLRCHGHDHRDDDAAVCEIILSLDVSGRGSNGDRNSDGSTHSTPLAISWHPPGQAHDRVKWRQRISKVDHAKGQTLRKKKT</sequence>
<protein>
    <submittedName>
        <fullName evidence="2">Uncharacterized protein</fullName>
    </submittedName>
</protein>
<dbReference type="AlphaFoldDB" id="A0A016WMJ4"/>
<evidence type="ECO:0000313" key="2">
    <source>
        <dbReference type="EMBL" id="EYC40248.1"/>
    </source>
</evidence>
<name>A0A016WMJ4_9BILA</name>
<dbReference type="Proteomes" id="UP000024635">
    <property type="component" value="Unassembled WGS sequence"/>
</dbReference>
<reference evidence="3" key="1">
    <citation type="journal article" date="2015" name="Nat. Genet.">
        <title>The genome and transcriptome of the zoonotic hookworm Ancylostoma ceylanicum identify infection-specific gene families.</title>
        <authorList>
            <person name="Schwarz E.M."/>
            <person name="Hu Y."/>
            <person name="Antoshechkin I."/>
            <person name="Miller M.M."/>
            <person name="Sternberg P.W."/>
            <person name="Aroian R.V."/>
        </authorList>
    </citation>
    <scope>NUCLEOTIDE SEQUENCE</scope>
    <source>
        <strain evidence="3">HY135</strain>
    </source>
</reference>
<proteinExistence type="predicted"/>
<accession>A0A016WMJ4</accession>
<gene>
    <name evidence="2" type="primary">Acey_s0623.g779</name>
    <name evidence="2" type="ORF">Y032_0623g779</name>
</gene>
<dbReference type="EMBL" id="JARK01000223">
    <property type="protein sequence ID" value="EYC40248.1"/>
    <property type="molecule type" value="Genomic_DNA"/>
</dbReference>
<comment type="caution">
    <text evidence="2">The sequence shown here is derived from an EMBL/GenBank/DDBJ whole genome shotgun (WGS) entry which is preliminary data.</text>
</comment>
<evidence type="ECO:0000313" key="3">
    <source>
        <dbReference type="Proteomes" id="UP000024635"/>
    </source>
</evidence>